<feature type="domain" description="Right handed beta helix" evidence="2">
    <location>
        <begin position="448"/>
        <end position="632"/>
    </location>
</feature>
<dbReference type="PANTHER" id="PTHR36453">
    <property type="entry name" value="SECRETED PROTEIN-RELATED"/>
    <property type="match status" value="1"/>
</dbReference>
<feature type="domain" description="GH141-like insertion" evidence="3">
    <location>
        <begin position="275"/>
        <end position="317"/>
    </location>
</feature>
<proteinExistence type="predicted"/>
<dbReference type="EMBL" id="FXUG01000027">
    <property type="protein sequence ID" value="SMP78716.1"/>
    <property type="molecule type" value="Genomic_DNA"/>
</dbReference>
<gene>
    <name evidence="4" type="ORF">SAMN06265222_12716</name>
</gene>
<keyword evidence="5" id="KW-1185">Reference proteome</keyword>
<dbReference type="InterPro" id="IPR006626">
    <property type="entry name" value="PbH1"/>
</dbReference>
<evidence type="ECO:0000313" key="4">
    <source>
        <dbReference type="EMBL" id="SMP78716.1"/>
    </source>
</evidence>
<dbReference type="Proteomes" id="UP001158067">
    <property type="component" value="Unassembled WGS sequence"/>
</dbReference>
<dbReference type="Pfam" id="PF13229">
    <property type="entry name" value="Beta_helix"/>
    <property type="match status" value="1"/>
</dbReference>
<evidence type="ECO:0000259" key="2">
    <source>
        <dbReference type="Pfam" id="PF13229"/>
    </source>
</evidence>
<feature type="signal peptide" evidence="1">
    <location>
        <begin position="1"/>
        <end position="42"/>
    </location>
</feature>
<keyword evidence="1" id="KW-0732">Signal</keyword>
<dbReference type="SUPFAM" id="SSF51126">
    <property type="entry name" value="Pectin lyase-like"/>
    <property type="match status" value="1"/>
</dbReference>
<evidence type="ECO:0000313" key="5">
    <source>
        <dbReference type="Proteomes" id="UP001158067"/>
    </source>
</evidence>
<organism evidence="4 5">
    <name type="scientific">Neorhodopirellula lusitana</name>
    <dbReference type="NCBI Taxonomy" id="445327"/>
    <lineage>
        <taxon>Bacteria</taxon>
        <taxon>Pseudomonadati</taxon>
        <taxon>Planctomycetota</taxon>
        <taxon>Planctomycetia</taxon>
        <taxon>Pirellulales</taxon>
        <taxon>Pirellulaceae</taxon>
        <taxon>Neorhodopirellula</taxon>
    </lineage>
</organism>
<dbReference type="InterPro" id="IPR048482">
    <property type="entry name" value="GH141_ins"/>
</dbReference>
<dbReference type="InterPro" id="IPR012334">
    <property type="entry name" value="Pectin_lyas_fold"/>
</dbReference>
<evidence type="ECO:0000259" key="3">
    <source>
        <dbReference type="Pfam" id="PF21231"/>
    </source>
</evidence>
<accession>A0ABY1QV47</accession>
<reference evidence="4 5" key="1">
    <citation type="submission" date="2017-05" db="EMBL/GenBank/DDBJ databases">
        <authorList>
            <person name="Varghese N."/>
            <person name="Submissions S."/>
        </authorList>
    </citation>
    <scope>NUCLEOTIDE SEQUENCE [LARGE SCALE GENOMIC DNA]</scope>
    <source>
        <strain evidence="4 5">DSM 25457</strain>
    </source>
</reference>
<comment type="caution">
    <text evidence="4">The sequence shown here is derived from an EMBL/GenBank/DDBJ whole genome shotgun (WGS) entry which is preliminary data.</text>
</comment>
<evidence type="ECO:0000256" key="1">
    <source>
        <dbReference type="SAM" id="SignalP"/>
    </source>
</evidence>
<name>A0ABY1QV47_9BACT</name>
<protein>
    <submittedName>
        <fullName evidence="4">Right handed beta helix region</fullName>
    </submittedName>
</protein>
<dbReference type="SMART" id="SM00710">
    <property type="entry name" value="PbH1"/>
    <property type="match status" value="7"/>
</dbReference>
<dbReference type="Gene3D" id="2.160.20.10">
    <property type="entry name" value="Single-stranded right-handed beta-helix, Pectin lyase-like"/>
    <property type="match status" value="2"/>
</dbReference>
<dbReference type="Pfam" id="PF21231">
    <property type="entry name" value="GH141_M"/>
    <property type="match status" value="1"/>
</dbReference>
<dbReference type="PANTHER" id="PTHR36453:SF1">
    <property type="entry name" value="RIGHT HANDED BETA HELIX DOMAIN-CONTAINING PROTEIN"/>
    <property type="match status" value="1"/>
</dbReference>
<dbReference type="InterPro" id="IPR039448">
    <property type="entry name" value="Beta_helix"/>
</dbReference>
<sequence length="944" mass="104608">MKNNRSNRILTISCPNMNRFRRCQITLMILAVTVLFQGSVQAEKTTLFVAPDGNDQWSGRLADPQQNDGPLATLDAARLKVRQLKATNPAVNIEVQIRGGTYPLTETVVFDTRDSGSQDAPVIYKAFPGESPVLTGGIEISNWKKCAKDPAGVAPEAKGKLWVAEIPGAPKQKWNITSLYDDDTLLKRARSNGFKYAEVEKENDFNRQGKKLTSVLEYEGEPVAPFDRSVHFRDEDIKDWPNLSDIELTLKDRPWLVNIIPLERVDTQNRIAHLAVDPTYQTISPNNRYWVENAIDYLDEPGEWVYNSLEGRLYFWPEGDINDMHIVAPFLQEFIRVEGTEDGPFVKHLHFEGLTLTHGLRDSLLEGDRGLQHDWEMHDKGNAVLRFRFAEDCDVASCLIKSSSGTGIRLDLHCQRIKVTRNHLHHLGGGGIVLSGYGPGTKDVNKNNVVHDNYIHDIGELLLHSAAILVAQSGHNEITHNTIRDVPYNGIVVSGCRPHEFYLVHRIPFRRAWVSSIRFEECEPFIKQGLAAQYHNRLDHFLPLLHARENRISKNDISRTLLKLHDGNAIYFSAMGKDNVVERNYLHENRGTAGAIRLDDNPSFTIIRENVITESEQGLGLKGAADVSNNFIFTETFLRGRSLPGWLGGTKKVDPVGNIFMPPASSKSSSGLYLTDSRATERPFYENLPKMEKSIYFTKNGSAPYSPKANLGSDLFTGQRADLNENSVKLVYADPMFDEAAAKQGLYRFRAGSPTEKLGIKPIDLRDVGSSLAERNFNGLDAEVSNELGRQVVFSFTNNTPFDQSGIHASMTVDGITMSTVDIIDIDGITKGSTTSIHAGLNAVGVVSASGKGDGKNFDVGEAWVFQFDENISSLKLEIDGLDEADGFTLSFPDGADEFSAKISGSSTSNGSFVLERKIPAGTPIHLELSAGGIARIKAIKITP</sequence>
<dbReference type="InterPro" id="IPR011050">
    <property type="entry name" value="Pectin_lyase_fold/virulence"/>
</dbReference>
<feature type="chain" id="PRO_5046603161" evidence="1">
    <location>
        <begin position="43"/>
        <end position="944"/>
    </location>
</feature>